<feature type="binding site" evidence="9">
    <location>
        <position position="114"/>
    </location>
    <ligand>
        <name>Zn(2+)</name>
        <dbReference type="ChEBI" id="CHEBI:29105"/>
        <note>catalytic</note>
    </ligand>
</feature>
<organism evidence="10 11">
    <name type="scientific">Pannus brasiliensis CCIBt3594</name>
    <dbReference type="NCBI Taxonomy" id="1427578"/>
    <lineage>
        <taxon>Bacteria</taxon>
        <taxon>Bacillati</taxon>
        <taxon>Cyanobacteriota</taxon>
        <taxon>Cyanophyceae</taxon>
        <taxon>Oscillatoriophycideae</taxon>
        <taxon>Chroococcales</taxon>
        <taxon>Microcystaceae</taxon>
        <taxon>Pannus</taxon>
    </lineage>
</organism>
<feature type="binding site" evidence="9">
    <location>
        <position position="120"/>
    </location>
    <ligand>
        <name>Zn(2+)</name>
        <dbReference type="ChEBI" id="CHEBI:29105"/>
        <note>catalytic</note>
    </ligand>
</feature>
<dbReference type="PANTHER" id="PTHR46986">
    <property type="entry name" value="ENDORIBONUCLEASE YBEY, CHLOROPLASTIC"/>
    <property type="match status" value="1"/>
</dbReference>
<dbReference type="NCBIfam" id="TIGR00043">
    <property type="entry name" value="rRNA maturation RNase YbeY"/>
    <property type="match status" value="1"/>
</dbReference>
<gene>
    <name evidence="9 10" type="primary">ybeY</name>
    <name evidence="10" type="ORF">V0288_00935</name>
</gene>
<dbReference type="HAMAP" id="MF_00009">
    <property type="entry name" value="Endoribonucl_YbeY"/>
    <property type="match status" value="1"/>
</dbReference>
<keyword evidence="7 9" id="KW-0378">Hydrolase</keyword>
<dbReference type="GO" id="GO:0006364">
    <property type="term" value="P:rRNA processing"/>
    <property type="evidence" value="ECO:0007669"/>
    <property type="project" value="UniProtKB-UniRule"/>
</dbReference>
<dbReference type="GO" id="GO:0004521">
    <property type="term" value="F:RNA endonuclease activity"/>
    <property type="evidence" value="ECO:0007669"/>
    <property type="project" value="UniProtKB-UniRule"/>
</dbReference>
<dbReference type="GO" id="GO:0008270">
    <property type="term" value="F:zinc ion binding"/>
    <property type="evidence" value="ECO:0007669"/>
    <property type="project" value="UniProtKB-UniRule"/>
</dbReference>
<comment type="cofactor">
    <cofactor evidence="9">
        <name>Zn(2+)</name>
        <dbReference type="ChEBI" id="CHEBI:29105"/>
    </cofactor>
    <text evidence="9">Binds 1 zinc ion.</text>
</comment>
<evidence type="ECO:0000256" key="3">
    <source>
        <dbReference type="ARBA" id="ARBA00022552"/>
    </source>
</evidence>
<accession>A0AAW9QKM1</accession>
<dbReference type="EMBL" id="JBAFSM010000001">
    <property type="protein sequence ID" value="MEG3435670.1"/>
    <property type="molecule type" value="Genomic_DNA"/>
</dbReference>
<dbReference type="InterPro" id="IPR020549">
    <property type="entry name" value="YbeY_CS"/>
</dbReference>
<dbReference type="PANTHER" id="PTHR46986:SF1">
    <property type="entry name" value="ENDORIBONUCLEASE YBEY, CHLOROPLASTIC"/>
    <property type="match status" value="1"/>
</dbReference>
<evidence type="ECO:0000256" key="8">
    <source>
        <dbReference type="ARBA" id="ARBA00022833"/>
    </source>
</evidence>
<keyword evidence="8 9" id="KW-0862">Zinc</keyword>
<evidence type="ECO:0000256" key="1">
    <source>
        <dbReference type="ARBA" id="ARBA00010875"/>
    </source>
</evidence>
<evidence type="ECO:0000256" key="6">
    <source>
        <dbReference type="ARBA" id="ARBA00022759"/>
    </source>
</evidence>
<dbReference type="EC" id="3.1.-.-" evidence="9"/>
<keyword evidence="6 9" id="KW-0255">Endonuclease</keyword>
<sequence length="145" mass="16740">MAESTWRDWMEIWLTELAEYLPPAPGYELSLRLTDDREIQTYNANYRAKDRPTDVLAFASLEVDVPTDEEIRREEPLYLGDLIISVETARKQAEEHGHSPRRELAWLAAHGLLHLLGWDHPDETSLQEMLSLQEALLESVEIENG</sequence>
<proteinExistence type="inferred from homology"/>
<dbReference type="Pfam" id="PF02130">
    <property type="entry name" value="YbeY"/>
    <property type="match status" value="1"/>
</dbReference>
<dbReference type="GO" id="GO:0005737">
    <property type="term" value="C:cytoplasm"/>
    <property type="evidence" value="ECO:0007669"/>
    <property type="project" value="UniProtKB-SubCell"/>
</dbReference>
<dbReference type="PROSITE" id="PS01306">
    <property type="entry name" value="UPF0054"/>
    <property type="match status" value="1"/>
</dbReference>
<dbReference type="Gene3D" id="3.40.390.30">
    <property type="entry name" value="Metalloproteases ('zincins'), catalytic domain"/>
    <property type="match status" value="1"/>
</dbReference>
<evidence type="ECO:0000256" key="5">
    <source>
        <dbReference type="ARBA" id="ARBA00022723"/>
    </source>
</evidence>
<evidence type="ECO:0000313" key="11">
    <source>
        <dbReference type="Proteomes" id="UP001328733"/>
    </source>
</evidence>
<dbReference type="Proteomes" id="UP001328733">
    <property type="component" value="Unassembled WGS sequence"/>
</dbReference>
<keyword evidence="2 9" id="KW-0690">Ribosome biogenesis</keyword>
<dbReference type="InterPro" id="IPR023091">
    <property type="entry name" value="MetalPrtase_cat_dom_sf_prd"/>
</dbReference>
<evidence type="ECO:0000256" key="4">
    <source>
        <dbReference type="ARBA" id="ARBA00022722"/>
    </source>
</evidence>
<dbReference type="AlphaFoldDB" id="A0AAW9QKM1"/>
<comment type="similarity">
    <text evidence="1 9">Belongs to the endoribonuclease YbeY family.</text>
</comment>
<feature type="binding site" evidence="9">
    <location>
        <position position="110"/>
    </location>
    <ligand>
        <name>Zn(2+)</name>
        <dbReference type="ChEBI" id="CHEBI:29105"/>
        <note>catalytic</note>
    </ligand>
</feature>
<evidence type="ECO:0000256" key="2">
    <source>
        <dbReference type="ARBA" id="ARBA00022517"/>
    </source>
</evidence>
<dbReference type="GO" id="GO:0004222">
    <property type="term" value="F:metalloendopeptidase activity"/>
    <property type="evidence" value="ECO:0007669"/>
    <property type="project" value="InterPro"/>
</dbReference>
<dbReference type="InterPro" id="IPR002036">
    <property type="entry name" value="YbeY"/>
</dbReference>
<evidence type="ECO:0000256" key="7">
    <source>
        <dbReference type="ARBA" id="ARBA00022801"/>
    </source>
</evidence>
<keyword evidence="4 9" id="KW-0540">Nuclease</keyword>
<keyword evidence="3 9" id="KW-0698">rRNA processing</keyword>
<comment type="function">
    <text evidence="9">Single strand-specific metallo-endoribonuclease involved in late-stage 70S ribosome quality control and in maturation of the 3' terminus of the 16S rRNA.</text>
</comment>
<name>A0AAW9QKM1_9CHRO</name>
<comment type="caution">
    <text evidence="10">The sequence shown here is derived from an EMBL/GenBank/DDBJ whole genome shotgun (WGS) entry which is preliminary data.</text>
</comment>
<keyword evidence="5 9" id="KW-0479">Metal-binding</keyword>
<comment type="subcellular location">
    <subcellularLocation>
        <location evidence="9">Cytoplasm</location>
    </subcellularLocation>
</comment>
<protein>
    <recommendedName>
        <fullName evidence="9">Endoribonuclease YbeY</fullName>
        <ecNumber evidence="9">3.1.-.-</ecNumber>
    </recommendedName>
</protein>
<dbReference type="SUPFAM" id="SSF55486">
    <property type="entry name" value="Metalloproteases ('zincins'), catalytic domain"/>
    <property type="match status" value="1"/>
</dbReference>
<reference evidence="10 11" key="1">
    <citation type="submission" date="2024-01" db="EMBL/GenBank/DDBJ databases">
        <title>Genomic insights into the taxonomy and metabolism of the cyanobacterium Pannus brasiliensis CCIBt3594.</title>
        <authorList>
            <person name="Machado M."/>
            <person name="Botero N.B."/>
            <person name="Andreote A.P.D."/>
            <person name="Feitosa A.M.T."/>
            <person name="Popin R."/>
            <person name="Sivonen K."/>
            <person name="Fiore M.F."/>
        </authorList>
    </citation>
    <scope>NUCLEOTIDE SEQUENCE [LARGE SCALE GENOMIC DNA]</scope>
    <source>
        <strain evidence="10 11">CCIBt3594</strain>
    </source>
</reference>
<evidence type="ECO:0000256" key="9">
    <source>
        <dbReference type="HAMAP-Rule" id="MF_00009"/>
    </source>
</evidence>
<keyword evidence="11" id="KW-1185">Reference proteome</keyword>
<evidence type="ECO:0000313" key="10">
    <source>
        <dbReference type="EMBL" id="MEG3435670.1"/>
    </source>
</evidence>
<keyword evidence="9" id="KW-0963">Cytoplasm</keyword>